<dbReference type="PANTHER" id="PTHR30346">
    <property type="entry name" value="TRANSCRIPTIONAL DUAL REGULATOR HCAR-RELATED"/>
    <property type="match status" value="1"/>
</dbReference>
<name>A0A371NYZ0_9ACTN</name>
<dbReference type="Pfam" id="PF03466">
    <property type="entry name" value="LysR_substrate"/>
    <property type="match status" value="1"/>
</dbReference>
<evidence type="ECO:0000256" key="1">
    <source>
        <dbReference type="ARBA" id="ARBA00009437"/>
    </source>
</evidence>
<evidence type="ECO:0000256" key="5">
    <source>
        <dbReference type="SAM" id="SignalP"/>
    </source>
</evidence>
<dbReference type="InterPro" id="IPR000847">
    <property type="entry name" value="LysR_HTH_N"/>
</dbReference>
<dbReference type="SUPFAM" id="SSF46785">
    <property type="entry name" value="Winged helix' DNA-binding domain"/>
    <property type="match status" value="1"/>
</dbReference>
<dbReference type="GO" id="GO:0032993">
    <property type="term" value="C:protein-DNA complex"/>
    <property type="evidence" value="ECO:0007669"/>
    <property type="project" value="TreeGrafter"/>
</dbReference>
<dbReference type="AlphaFoldDB" id="A0A371NYZ0"/>
<dbReference type="Gene3D" id="3.40.190.10">
    <property type="entry name" value="Periplasmic binding protein-like II"/>
    <property type="match status" value="2"/>
</dbReference>
<dbReference type="GO" id="GO:0003677">
    <property type="term" value="F:DNA binding"/>
    <property type="evidence" value="ECO:0007669"/>
    <property type="project" value="UniProtKB-KW"/>
</dbReference>
<feature type="domain" description="HTH lysR-type" evidence="6">
    <location>
        <begin position="2"/>
        <end position="59"/>
    </location>
</feature>
<dbReference type="GO" id="GO:0003700">
    <property type="term" value="F:DNA-binding transcription factor activity"/>
    <property type="evidence" value="ECO:0007669"/>
    <property type="project" value="InterPro"/>
</dbReference>
<dbReference type="Pfam" id="PF00126">
    <property type="entry name" value="HTH_1"/>
    <property type="match status" value="1"/>
</dbReference>
<dbReference type="PROSITE" id="PS50931">
    <property type="entry name" value="HTH_LYSR"/>
    <property type="match status" value="1"/>
</dbReference>
<keyword evidence="3" id="KW-0238">DNA-binding</keyword>
<reference evidence="7 8" key="1">
    <citation type="submission" date="2018-08" db="EMBL/GenBank/DDBJ databases">
        <title>Aeromicrobium sp. M2KJ-4, whole genome shotgun sequence.</title>
        <authorList>
            <person name="Tuo L."/>
        </authorList>
    </citation>
    <scope>NUCLEOTIDE SEQUENCE [LARGE SCALE GENOMIC DNA]</scope>
    <source>
        <strain evidence="7 8">M2KJ-4</strain>
    </source>
</reference>
<organism evidence="7 8">
    <name type="scientific">Aeromicrobium endophyticum</name>
    <dbReference type="NCBI Taxonomy" id="2292704"/>
    <lineage>
        <taxon>Bacteria</taxon>
        <taxon>Bacillati</taxon>
        <taxon>Actinomycetota</taxon>
        <taxon>Actinomycetes</taxon>
        <taxon>Propionibacteriales</taxon>
        <taxon>Nocardioidaceae</taxon>
        <taxon>Aeromicrobium</taxon>
    </lineage>
</organism>
<proteinExistence type="inferred from homology"/>
<evidence type="ECO:0000259" key="6">
    <source>
        <dbReference type="PROSITE" id="PS50931"/>
    </source>
</evidence>
<dbReference type="InterPro" id="IPR036390">
    <property type="entry name" value="WH_DNA-bd_sf"/>
</dbReference>
<dbReference type="EMBL" id="QUBR01000003">
    <property type="protein sequence ID" value="REK68904.1"/>
    <property type="molecule type" value="Genomic_DNA"/>
</dbReference>
<keyword evidence="8" id="KW-1185">Reference proteome</keyword>
<dbReference type="PANTHER" id="PTHR30346:SF29">
    <property type="entry name" value="LYSR SUBSTRATE-BINDING"/>
    <property type="match status" value="1"/>
</dbReference>
<dbReference type="FunFam" id="1.10.10.10:FF:000001">
    <property type="entry name" value="LysR family transcriptional regulator"/>
    <property type="match status" value="1"/>
</dbReference>
<dbReference type="Gene3D" id="1.10.10.10">
    <property type="entry name" value="Winged helix-like DNA-binding domain superfamily/Winged helix DNA-binding domain"/>
    <property type="match status" value="1"/>
</dbReference>
<protein>
    <submittedName>
        <fullName evidence="7">LysR family transcriptional regulator</fullName>
    </submittedName>
</protein>
<keyword evidence="4" id="KW-0804">Transcription</keyword>
<comment type="caution">
    <text evidence="7">The sequence shown here is derived from an EMBL/GenBank/DDBJ whole genome shotgun (WGS) entry which is preliminary data.</text>
</comment>
<evidence type="ECO:0000256" key="4">
    <source>
        <dbReference type="ARBA" id="ARBA00023163"/>
    </source>
</evidence>
<comment type="similarity">
    <text evidence="1">Belongs to the LysR transcriptional regulatory family.</text>
</comment>
<dbReference type="SUPFAM" id="SSF53850">
    <property type="entry name" value="Periplasmic binding protein-like II"/>
    <property type="match status" value="1"/>
</dbReference>
<dbReference type="InterPro" id="IPR036388">
    <property type="entry name" value="WH-like_DNA-bd_sf"/>
</dbReference>
<gene>
    <name evidence="7" type="ORF">DX116_18765</name>
</gene>
<sequence length="307" mass="32689">MIDPRRLRVLLAVALHGSVTAAAAALHMSPSAVSQQVAALEREVGHDMFERYGRRLRLTATGEIMVRHARRLSALLEEAEADLAAAAHGQVGEVSVAAFTSAITEVVAPAVASLRETSPRVRVLVKDAEGPAGRHLLATGEVDIAIGVAHQEDMSGAAAGQHRAFLYTEPFDALVPRRHPLASALAIDVAQLAGDPWIMPWPGNPLRDLIGLACEEAGFRPDVVSVSNDFRAICALVSSGAGVALAPRSALRGIHMHGMKVLPLDTRPPTRRVFVSVRAGADQHPLINQVLVALRQHAAVLDWERTG</sequence>
<dbReference type="InterPro" id="IPR005119">
    <property type="entry name" value="LysR_subst-bd"/>
</dbReference>
<keyword evidence="2" id="KW-0805">Transcription regulation</keyword>
<evidence type="ECO:0000256" key="2">
    <source>
        <dbReference type="ARBA" id="ARBA00023015"/>
    </source>
</evidence>
<feature type="signal peptide" evidence="5">
    <location>
        <begin position="1"/>
        <end position="24"/>
    </location>
</feature>
<dbReference type="PRINTS" id="PR00039">
    <property type="entry name" value="HTHLYSR"/>
</dbReference>
<evidence type="ECO:0000313" key="8">
    <source>
        <dbReference type="Proteomes" id="UP000265581"/>
    </source>
</evidence>
<accession>A0A371NYZ0</accession>
<keyword evidence="5" id="KW-0732">Signal</keyword>
<evidence type="ECO:0000313" key="7">
    <source>
        <dbReference type="EMBL" id="REK68904.1"/>
    </source>
</evidence>
<feature type="chain" id="PRO_5016844962" evidence="5">
    <location>
        <begin position="25"/>
        <end position="307"/>
    </location>
</feature>
<dbReference type="OrthoDB" id="4131546at2"/>
<dbReference type="Proteomes" id="UP000265581">
    <property type="component" value="Unassembled WGS sequence"/>
</dbReference>
<evidence type="ECO:0000256" key="3">
    <source>
        <dbReference type="ARBA" id="ARBA00023125"/>
    </source>
</evidence>